<name>A0AAW4X2Q0_9FIRM</name>
<proteinExistence type="predicted"/>
<dbReference type="RefSeq" id="WP_229346748.1">
    <property type="nucleotide sequence ID" value="NZ_JAJFAT010000033.1"/>
</dbReference>
<evidence type="ECO:0000313" key="2">
    <source>
        <dbReference type="Proteomes" id="UP001199296"/>
    </source>
</evidence>
<keyword evidence="2" id="KW-1185">Reference proteome</keyword>
<accession>A0AAW4X2Q0</accession>
<reference evidence="1 2" key="1">
    <citation type="submission" date="2021-10" db="EMBL/GenBank/DDBJ databases">
        <authorList>
            <person name="Grouzdev D.S."/>
            <person name="Pantiukh K.S."/>
            <person name="Krutkina M.S."/>
        </authorList>
    </citation>
    <scope>NUCLEOTIDE SEQUENCE [LARGE SCALE GENOMIC DNA]</scope>
    <source>
        <strain evidence="1 2">Z-7514</strain>
    </source>
</reference>
<protein>
    <recommendedName>
        <fullName evidence="3">HNH nuclease domain-containing protein</fullName>
    </recommendedName>
</protein>
<dbReference type="AlphaFoldDB" id="A0AAW4X2Q0"/>
<comment type="caution">
    <text evidence="1">The sequence shown here is derived from an EMBL/GenBank/DDBJ whole genome shotgun (WGS) entry which is preliminary data.</text>
</comment>
<dbReference type="Proteomes" id="UP001199296">
    <property type="component" value="Unassembled WGS sequence"/>
</dbReference>
<sequence>MYFDKYKNSKEGFKKFHKLAINMPRESFEDSNYTMVSQLAELLLEINDRLNQIEGKITYVDIYALFNTTIFKNKDNFNLIAKKEFFNDSLNYEESKVNYRNTNDGRLFRHIMELCKFFSLLNHDNKVQTSTCEEYLNIKSKGNFIRNKLISINIFKNPHCKNVRSVNKTMKKINKNNNMYYPAKSILQYLDFLERKASIFEISYLFGIIEPNCTTNNEFLERAKQLQYVFTNETFNHKIDFFNYMGWKDSNNIEYKIKASQNIDFKFKAFILYMDDINLINLNKNNEITLTDYSKEILLDSLPPEVYNLENYLNELESYKPEAFLEKVIKNNDTILKENLYQNDKFLELFSKKNYKKQDRKRSQLLVYLAKLANEFKCEVDNSLTFIDKNGDNYVEAHHILEFNRDKGPDVIENLIILNPYHHSLIHHGHHSEVEDFYRKLTRDKTITLERFKEMHDKYGCLREEHADILREKGILLRKEKEDLKKYIKSYKK</sequence>
<dbReference type="EMBL" id="JAJFAT010000033">
    <property type="protein sequence ID" value="MCC3146052.1"/>
    <property type="molecule type" value="Genomic_DNA"/>
</dbReference>
<evidence type="ECO:0008006" key="3">
    <source>
        <dbReference type="Google" id="ProtNLM"/>
    </source>
</evidence>
<evidence type="ECO:0000313" key="1">
    <source>
        <dbReference type="EMBL" id="MCC3146052.1"/>
    </source>
</evidence>
<gene>
    <name evidence="1" type="ORF">LJ207_12090</name>
</gene>
<organism evidence="1 2">
    <name type="scientific">Halanaerobium polyolivorans</name>
    <dbReference type="NCBI Taxonomy" id="2886943"/>
    <lineage>
        <taxon>Bacteria</taxon>
        <taxon>Bacillati</taxon>
        <taxon>Bacillota</taxon>
        <taxon>Clostridia</taxon>
        <taxon>Halanaerobiales</taxon>
        <taxon>Halanaerobiaceae</taxon>
        <taxon>Halanaerobium</taxon>
    </lineage>
</organism>